<organism evidence="5 6">
    <name type="scientific">Roseateles subflavus</name>
    <dbReference type="NCBI Taxonomy" id="3053353"/>
    <lineage>
        <taxon>Bacteria</taxon>
        <taxon>Pseudomonadati</taxon>
        <taxon>Pseudomonadota</taxon>
        <taxon>Betaproteobacteria</taxon>
        <taxon>Burkholderiales</taxon>
        <taxon>Sphaerotilaceae</taxon>
        <taxon>Roseateles</taxon>
    </lineage>
</organism>
<dbReference type="Pfam" id="PF13302">
    <property type="entry name" value="Acetyltransf_3"/>
    <property type="match status" value="1"/>
</dbReference>
<dbReference type="Proteomes" id="UP001238603">
    <property type="component" value="Unassembled WGS sequence"/>
</dbReference>
<dbReference type="SUPFAM" id="SSF55729">
    <property type="entry name" value="Acyl-CoA N-acyltransferases (Nat)"/>
    <property type="match status" value="1"/>
</dbReference>
<dbReference type="InterPro" id="IPR000182">
    <property type="entry name" value="GNAT_dom"/>
</dbReference>
<dbReference type="InterPro" id="IPR051531">
    <property type="entry name" value="N-acetyltransferase"/>
</dbReference>
<dbReference type="EMBL" id="JASVDS010000001">
    <property type="protein sequence ID" value="MDL5030482.1"/>
    <property type="molecule type" value="Genomic_DNA"/>
</dbReference>
<comment type="similarity">
    <text evidence="3">Belongs to the acetyltransferase family. RimJ subfamily.</text>
</comment>
<evidence type="ECO:0000256" key="2">
    <source>
        <dbReference type="ARBA" id="ARBA00023315"/>
    </source>
</evidence>
<evidence type="ECO:0000256" key="1">
    <source>
        <dbReference type="ARBA" id="ARBA00022679"/>
    </source>
</evidence>
<name>A0ABT7LCA2_9BURK</name>
<gene>
    <name evidence="5" type="ORF">QRD43_01075</name>
</gene>
<keyword evidence="2" id="KW-0012">Acyltransferase</keyword>
<accession>A0ABT7LCA2</accession>
<dbReference type="RefSeq" id="WP_285980618.1">
    <property type="nucleotide sequence ID" value="NZ_JASVDS010000001.1"/>
</dbReference>
<evidence type="ECO:0000313" key="6">
    <source>
        <dbReference type="Proteomes" id="UP001238603"/>
    </source>
</evidence>
<dbReference type="PROSITE" id="PS51186">
    <property type="entry name" value="GNAT"/>
    <property type="match status" value="1"/>
</dbReference>
<evidence type="ECO:0000256" key="3">
    <source>
        <dbReference type="ARBA" id="ARBA00038502"/>
    </source>
</evidence>
<reference evidence="5 6" key="1">
    <citation type="submission" date="2023-06" db="EMBL/GenBank/DDBJ databases">
        <title>Pelomonas sp. APW6 16S ribosomal RNA gene genome sequencing and assembly.</title>
        <authorList>
            <person name="Woo H."/>
        </authorList>
    </citation>
    <scope>NUCLEOTIDE SEQUENCE [LARGE SCALE GENOMIC DNA]</scope>
    <source>
        <strain evidence="5 6">APW6</strain>
    </source>
</reference>
<dbReference type="Gene3D" id="3.40.630.30">
    <property type="match status" value="1"/>
</dbReference>
<proteinExistence type="inferred from homology"/>
<dbReference type="EC" id="2.-.-.-" evidence="5"/>
<evidence type="ECO:0000313" key="5">
    <source>
        <dbReference type="EMBL" id="MDL5030482.1"/>
    </source>
</evidence>
<dbReference type="PANTHER" id="PTHR43792">
    <property type="entry name" value="GNAT FAMILY, PUTATIVE (AFU_ORTHOLOGUE AFUA_3G00765)-RELATED-RELATED"/>
    <property type="match status" value="1"/>
</dbReference>
<dbReference type="GO" id="GO:0016740">
    <property type="term" value="F:transferase activity"/>
    <property type="evidence" value="ECO:0007669"/>
    <property type="project" value="UniProtKB-KW"/>
</dbReference>
<keyword evidence="1 5" id="KW-0808">Transferase</keyword>
<dbReference type="PANTHER" id="PTHR43792:SF8">
    <property type="entry name" value="[RIBOSOMAL PROTEIN US5]-ALANINE N-ACETYLTRANSFERASE"/>
    <property type="match status" value="1"/>
</dbReference>
<keyword evidence="6" id="KW-1185">Reference proteome</keyword>
<evidence type="ECO:0000259" key="4">
    <source>
        <dbReference type="PROSITE" id="PS51186"/>
    </source>
</evidence>
<comment type="caution">
    <text evidence="5">The sequence shown here is derived from an EMBL/GenBank/DDBJ whole genome shotgun (WGS) entry which is preliminary data.</text>
</comment>
<feature type="domain" description="N-acetyltransferase" evidence="4">
    <location>
        <begin position="4"/>
        <end position="175"/>
    </location>
</feature>
<protein>
    <submittedName>
        <fullName evidence="5">GNAT family protein</fullName>
        <ecNumber evidence="5">2.-.-.-</ecNumber>
    </submittedName>
</protein>
<sequence>MDTLRLHRPQASDLDELLDFERRERSHFETWVHPRPAAFYSREGVAAHLSEAIDAAAADRAHAFLIRAHGPAGSRLVGRINLHRVQREHHGRAELGYRLAAQAQGRGWATAAVGLLLPIAFGELQLWRLEAVVRPGNPASARVLEKNGFRAWGRSRLSVELNGQWQDLLHYERLSPAAEALAAAAIPSP</sequence>
<dbReference type="InterPro" id="IPR016181">
    <property type="entry name" value="Acyl_CoA_acyltransferase"/>
</dbReference>